<keyword evidence="3" id="KW-1185">Reference proteome</keyword>
<dbReference type="InParanoid" id="B3H4Q0"/>
<dbReference type="AlphaFoldDB" id="B3H4Q0"/>
<dbReference type="EMBL" id="CP002687">
    <property type="protein sequence ID" value="AEE84425.1"/>
    <property type="molecule type" value="Genomic_DNA"/>
</dbReference>
<dbReference type="TAIR" id="AT4G21213"/>
<proteinExistence type="predicted"/>
<gene>
    <name evidence="1 2" type="ordered locus">At4g21213</name>
</gene>
<dbReference type="ExpressionAtlas" id="B3H4Q0">
    <property type="expression patterns" value="baseline and differential"/>
</dbReference>
<dbReference type="HOGENOM" id="CLU_2501003_0_0_1"/>
<dbReference type="PaxDb" id="3702-AT4G21213.1"/>
<organism evidence="2 3">
    <name type="scientific">Arabidopsis thaliana</name>
    <name type="common">Mouse-ear cress</name>
    <dbReference type="NCBI Taxonomy" id="3702"/>
    <lineage>
        <taxon>Eukaryota</taxon>
        <taxon>Viridiplantae</taxon>
        <taxon>Streptophyta</taxon>
        <taxon>Embryophyta</taxon>
        <taxon>Tracheophyta</taxon>
        <taxon>Spermatophyta</taxon>
        <taxon>Magnoliopsida</taxon>
        <taxon>eudicotyledons</taxon>
        <taxon>Gunneridae</taxon>
        <taxon>Pentapetalae</taxon>
        <taxon>rosids</taxon>
        <taxon>malvids</taxon>
        <taxon>Brassicales</taxon>
        <taxon>Brassicaceae</taxon>
        <taxon>Camelineae</taxon>
        <taxon>Arabidopsis</taxon>
    </lineage>
</organism>
<evidence type="ECO:0000313" key="2">
    <source>
        <dbReference type="EMBL" id="AEE84425.1"/>
    </source>
</evidence>
<name>B3H4Q0_ARATH</name>
<dbReference type="KEGG" id="ath:AT4G21213"/>
<evidence type="ECO:0000313" key="1">
    <source>
        <dbReference type="Araport" id="AT4G21213"/>
    </source>
</evidence>
<accession>B3H4Q0</accession>
<dbReference type="Proteomes" id="UP000006548">
    <property type="component" value="Chromosome 4"/>
</dbReference>
<sequence>MSLRCYSLDFSMCQVDMTHNHIQLVLNAPITYLVFQAFIHHLWTEIWEEAPPAFSFSSSSAIDKVIRSGIVSRANHALPATTTSSS</sequence>
<dbReference type="GeneID" id="6240429"/>
<reference evidence="2 3" key="1">
    <citation type="journal article" date="1999" name="Nature">
        <title>Sequence and analysis of chromosome 4 of the plant Arabidopsis thaliana.</title>
        <authorList>
            <consortium name="EU"/>
            <consortium name="CSHL and WU Arabidopsis Sequencing Project"/>
            <person name="Mayer K."/>
            <person name="Schuller C."/>
            <person name="Wambutt R."/>
            <person name="Murphy G."/>
            <person name="Volckaert G."/>
            <person name="Pohl T."/>
            <person name="Dusterhoft A."/>
            <person name="Stiekema W."/>
            <person name="Entian K.D."/>
            <person name="Terryn N."/>
            <person name="Harris B."/>
            <person name="Ansorge W."/>
            <person name="Brandt P."/>
            <person name="Grivell L."/>
            <person name="Rieger M."/>
            <person name="Weichselgartner M."/>
            <person name="de Simone V."/>
            <person name="Obermaier B."/>
            <person name="Mache R."/>
            <person name="Muller M."/>
            <person name="Kreis M."/>
            <person name="Delseny M."/>
            <person name="Puigdomenech P."/>
            <person name="Watson M."/>
            <person name="Schmidtheini T."/>
            <person name="Reichert B."/>
            <person name="Portatelle D."/>
            <person name="Perez-Alonso M."/>
            <person name="Boutry M."/>
            <person name="Bancroft I."/>
            <person name="Vos P."/>
            <person name="Hoheisel J."/>
            <person name="Zimmermann W."/>
            <person name="Wedler H."/>
            <person name="Ridley P."/>
            <person name="Langham S.A."/>
            <person name="McCullagh B."/>
            <person name="Bilham L."/>
            <person name="Robben J."/>
            <person name="Van der Schueren J."/>
            <person name="Grymonprez B."/>
            <person name="Chuang Y.J."/>
            <person name="Vandenbussche F."/>
            <person name="Braeken M."/>
            <person name="Weltjens I."/>
            <person name="Voet M."/>
            <person name="Bastiaens I."/>
            <person name="Aert R."/>
            <person name="Defoor E."/>
            <person name="Weitzenegger T."/>
            <person name="Bothe G."/>
            <person name="Ramsperger U."/>
            <person name="Hilbert H."/>
            <person name="Braun M."/>
            <person name="Holzer E."/>
            <person name="Brandt A."/>
            <person name="Peters S."/>
            <person name="van Staveren M."/>
            <person name="Dirske W."/>
            <person name="Mooijman P."/>
            <person name="Klein Lankhorst R."/>
            <person name="Rose M."/>
            <person name="Hauf J."/>
            <person name="Kotter P."/>
            <person name="Berneiser S."/>
            <person name="Hempel S."/>
            <person name="Feldpausch M."/>
            <person name="Lamberth S."/>
            <person name="Van den Daele H."/>
            <person name="De Keyser A."/>
            <person name="Buysshaert C."/>
            <person name="Gielen J."/>
            <person name="Villarroel R."/>
            <person name="De Clercq R."/>
            <person name="Van Montagu M."/>
            <person name="Rogers J."/>
            <person name="Cronin A."/>
            <person name="Quail M."/>
            <person name="Bray-Allen S."/>
            <person name="Clark L."/>
            <person name="Doggett J."/>
            <person name="Hall S."/>
            <person name="Kay M."/>
            <person name="Lennard N."/>
            <person name="McLay K."/>
            <person name="Mayes R."/>
            <person name="Pettett A."/>
            <person name="Rajandream M.A."/>
            <person name="Lyne M."/>
            <person name="Benes V."/>
            <person name="Rechmann S."/>
            <person name="Borkova D."/>
            <person name="Blocker H."/>
            <person name="Scharfe M."/>
            <person name="Grimm M."/>
            <person name="Lohnert T.H."/>
            <person name="Dose S."/>
            <person name="de Haan M."/>
            <person name="Maarse A."/>
            <person name="Schafer M."/>
            <person name="Muller-Auer S."/>
            <person name="Gabel C."/>
            <person name="Fuchs M."/>
            <person name="Fartmann B."/>
            <person name="Granderath K."/>
            <person name="Dauner D."/>
            <person name="Herzl A."/>
            <person name="Neumann S."/>
            <person name="Argiriou A."/>
            <person name="Vitale D."/>
            <person name="Liguori R."/>
            <person name="Piravandi E."/>
            <person name="Massenet O."/>
            <person name="Quigley F."/>
            <person name="Clabauld G."/>
            <person name="Mundlein A."/>
            <person name="Felber R."/>
            <person name="Schnabl S."/>
            <person name="Hiller R."/>
            <person name="Schmidt W."/>
            <person name="Lecharny A."/>
            <person name="Aubourg S."/>
            <person name="Chefdor F."/>
            <person name="Cooke R."/>
            <person name="Berger C."/>
            <person name="Montfort A."/>
            <person name="Casacuberta E."/>
            <person name="Gibbons T."/>
            <person name="Weber N."/>
            <person name="Vandenbol M."/>
            <person name="Bargues M."/>
            <person name="Terol J."/>
            <person name="Torres A."/>
            <person name="Perez-Perez A."/>
            <person name="Purnelle B."/>
            <person name="Bent E."/>
            <person name="Johnson S."/>
            <person name="Tacon D."/>
            <person name="Jesse T."/>
            <person name="Heijnen L."/>
            <person name="Schwarz S."/>
            <person name="Scholler P."/>
            <person name="Heber S."/>
            <person name="Francs P."/>
            <person name="Bielke C."/>
            <person name="Frishman D."/>
            <person name="Haase D."/>
            <person name="Lemcke K."/>
            <person name="Mewes H.W."/>
            <person name="Stocker S."/>
            <person name="Zaccaria P."/>
            <person name="Bevan M."/>
            <person name="Wilson R.K."/>
            <person name="de la Bastide M."/>
            <person name="Habermann K."/>
            <person name="Parnell L."/>
            <person name="Dedhia N."/>
            <person name="Gnoj L."/>
            <person name="Schutz K."/>
            <person name="Huang E."/>
            <person name="Spiegel L."/>
            <person name="Sehkon M."/>
            <person name="Murray J."/>
            <person name="Sheet P."/>
            <person name="Cordes M."/>
            <person name="Abu-Threideh J."/>
            <person name="Stoneking T."/>
            <person name="Kalicki J."/>
            <person name="Graves T."/>
            <person name="Harmon G."/>
            <person name="Edwards J."/>
            <person name="Latreille P."/>
            <person name="Courtney L."/>
            <person name="Cloud J."/>
            <person name="Abbott A."/>
            <person name="Scott K."/>
            <person name="Johnson D."/>
            <person name="Minx P."/>
            <person name="Bentley D."/>
            <person name="Fulton B."/>
            <person name="Miller N."/>
            <person name="Greco T."/>
            <person name="Kemp K."/>
            <person name="Kramer J."/>
            <person name="Fulton L."/>
            <person name="Mardis E."/>
            <person name="Dante M."/>
            <person name="Pepin K."/>
            <person name="Hillier L."/>
            <person name="Nelson J."/>
            <person name="Spieth J."/>
            <person name="Ryan E."/>
            <person name="Andrews S."/>
            <person name="Geisel C."/>
            <person name="Layman D."/>
            <person name="Du H."/>
            <person name="Ali J."/>
            <person name="Berghoff A."/>
            <person name="Jones K."/>
            <person name="Drone K."/>
            <person name="Cotton M."/>
            <person name="Joshu C."/>
            <person name="Antonoiu B."/>
            <person name="Zidanic M."/>
            <person name="Strong C."/>
            <person name="Sun H."/>
            <person name="Lamar B."/>
            <person name="Yordan C."/>
            <person name="Ma P."/>
            <person name="Zhong J."/>
            <person name="Preston R."/>
            <person name="Vil D."/>
            <person name="Shekher M."/>
            <person name="Matero A."/>
            <person name="Shah R."/>
            <person name="Swaby I.K."/>
            <person name="O'Shaughnessy A."/>
            <person name="Rodriguez M."/>
            <person name="Hoffmann J."/>
            <person name="Till S."/>
            <person name="Granat S."/>
            <person name="Shohdy N."/>
            <person name="Hasegawa A."/>
            <person name="Hameed A."/>
            <person name="Lodhi M."/>
            <person name="Johnson A."/>
            <person name="Chen E."/>
            <person name="Marra M."/>
            <person name="Martienssen R."/>
            <person name="McCombie W.R."/>
        </authorList>
    </citation>
    <scope>NUCLEOTIDE SEQUENCE [LARGE SCALE GENOMIC DNA]</scope>
    <source>
        <strain evidence="3">cv. Columbia</strain>
    </source>
</reference>
<dbReference type="RefSeq" id="NP_001119021.1">
    <property type="nucleotide sequence ID" value="NM_001125549.2"/>
</dbReference>
<reference evidence="3" key="2">
    <citation type="journal article" date="2017" name="Plant J.">
        <title>Araport11: a complete reannotation of the Arabidopsis thaliana reference genome.</title>
        <authorList>
            <person name="Cheng C.Y."/>
            <person name="Krishnakumar V."/>
            <person name="Chan A.P."/>
            <person name="Thibaud-Nissen F."/>
            <person name="Schobel S."/>
            <person name="Town C.D."/>
        </authorList>
    </citation>
    <scope>GENOME REANNOTATION</scope>
    <source>
        <strain evidence="3">cv. Columbia</strain>
    </source>
</reference>
<protein>
    <submittedName>
        <fullName evidence="2">Uncharacterized protein</fullName>
    </submittedName>
</protein>
<dbReference type="Araport" id="AT4G21213"/>
<evidence type="ECO:0000313" key="3">
    <source>
        <dbReference type="Proteomes" id="UP000006548"/>
    </source>
</evidence>